<dbReference type="AlphaFoldDB" id="B0DVV2"/>
<reference evidence="2 3" key="1">
    <citation type="journal article" date="2008" name="Nature">
        <title>The genome of Laccaria bicolor provides insights into mycorrhizal symbiosis.</title>
        <authorList>
            <person name="Martin F."/>
            <person name="Aerts A."/>
            <person name="Ahren D."/>
            <person name="Brun A."/>
            <person name="Danchin E.G.J."/>
            <person name="Duchaussoy F."/>
            <person name="Gibon J."/>
            <person name="Kohler A."/>
            <person name="Lindquist E."/>
            <person name="Pereda V."/>
            <person name="Salamov A."/>
            <person name="Shapiro H.J."/>
            <person name="Wuyts J."/>
            <person name="Blaudez D."/>
            <person name="Buee M."/>
            <person name="Brokstein P."/>
            <person name="Canbaeck B."/>
            <person name="Cohen D."/>
            <person name="Courty P.E."/>
            <person name="Coutinho P.M."/>
            <person name="Delaruelle C."/>
            <person name="Detter J.C."/>
            <person name="Deveau A."/>
            <person name="DiFazio S."/>
            <person name="Duplessis S."/>
            <person name="Fraissinet-Tachet L."/>
            <person name="Lucic E."/>
            <person name="Frey-Klett P."/>
            <person name="Fourrey C."/>
            <person name="Feussner I."/>
            <person name="Gay G."/>
            <person name="Grimwood J."/>
            <person name="Hoegger P.J."/>
            <person name="Jain P."/>
            <person name="Kilaru S."/>
            <person name="Labbe J."/>
            <person name="Lin Y.C."/>
            <person name="Legue V."/>
            <person name="Le Tacon F."/>
            <person name="Marmeisse R."/>
            <person name="Melayah D."/>
            <person name="Montanini B."/>
            <person name="Muratet M."/>
            <person name="Nehls U."/>
            <person name="Niculita-Hirzel H."/>
            <person name="Oudot-Le Secq M.P."/>
            <person name="Peter M."/>
            <person name="Quesneville H."/>
            <person name="Rajashekar B."/>
            <person name="Reich M."/>
            <person name="Rouhier N."/>
            <person name="Schmutz J."/>
            <person name="Yin T."/>
            <person name="Chalot M."/>
            <person name="Henrissat B."/>
            <person name="Kuees U."/>
            <person name="Lucas S."/>
            <person name="Van de Peer Y."/>
            <person name="Podila G.K."/>
            <person name="Polle A."/>
            <person name="Pukkila P.J."/>
            <person name="Richardson P.M."/>
            <person name="Rouze P."/>
            <person name="Sanders I.R."/>
            <person name="Stajich J.E."/>
            <person name="Tunlid A."/>
            <person name="Tuskan G."/>
            <person name="Grigoriev I.V."/>
        </authorList>
    </citation>
    <scope>NUCLEOTIDE SEQUENCE [LARGE SCALE GENOMIC DNA]</scope>
    <source>
        <strain evidence="3">S238N-H82 / ATCC MYA-4686</strain>
    </source>
</reference>
<dbReference type="GeneID" id="6083634"/>
<evidence type="ECO:0000313" key="2">
    <source>
        <dbReference type="EMBL" id="EDR01364.1"/>
    </source>
</evidence>
<dbReference type="InParanoid" id="B0DVV2"/>
<feature type="compositionally biased region" description="Polar residues" evidence="1">
    <location>
        <begin position="23"/>
        <end position="38"/>
    </location>
</feature>
<dbReference type="KEGG" id="lbc:LACBIDRAFT_312271"/>
<dbReference type="HOGENOM" id="CLU_1514087_0_0_1"/>
<name>B0DVV2_LACBS</name>
<sequence length="186" mass="18535">MPNAPQNPAHKISGTPIIPYPPSLSSAPTDRPGTSPNDLPQAVPTPKYSAGFSLPSTHPSGPTAAVSGSIELQTPDDAPHSSGPVTKHPAGPHAHQDRPPAPPLQSLQGGSAPTDLLYVAPPPNASASAVPPANGPPPTNGTQPPPSPTSTASADGTRSTGLLQGDPTPNHEEPSSPTPPAPLALD</sequence>
<dbReference type="Proteomes" id="UP000001194">
    <property type="component" value="Unassembled WGS sequence"/>
</dbReference>
<protein>
    <submittedName>
        <fullName evidence="2">Predicted protein</fullName>
    </submittedName>
</protein>
<feature type="compositionally biased region" description="Pro residues" evidence="1">
    <location>
        <begin position="176"/>
        <end position="186"/>
    </location>
</feature>
<feature type="region of interest" description="Disordered" evidence="1">
    <location>
        <begin position="1"/>
        <end position="186"/>
    </location>
</feature>
<organism evidence="3">
    <name type="scientific">Laccaria bicolor (strain S238N-H82 / ATCC MYA-4686)</name>
    <name type="common">Bicoloured deceiver</name>
    <name type="synonym">Laccaria laccata var. bicolor</name>
    <dbReference type="NCBI Taxonomy" id="486041"/>
    <lineage>
        <taxon>Eukaryota</taxon>
        <taxon>Fungi</taxon>
        <taxon>Dikarya</taxon>
        <taxon>Basidiomycota</taxon>
        <taxon>Agaricomycotina</taxon>
        <taxon>Agaricomycetes</taxon>
        <taxon>Agaricomycetidae</taxon>
        <taxon>Agaricales</taxon>
        <taxon>Agaricineae</taxon>
        <taxon>Hydnangiaceae</taxon>
        <taxon>Laccaria</taxon>
    </lineage>
</organism>
<dbReference type="OrthoDB" id="3129047at2759"/>
<proteinExistence type="predicted"/>
<evidence type="ECO:0000313" key="3">
    <source>
        <dbReference type="Proteomes" id="UP000001194"/>
    </source>
</evidence>
<keyword evidence="3" id="KW-1185">Reference proteome</keyword>
<dbReference type="RefSeq" id="XP_001888071.1">
    <property type="nucleotide sequence ID" value="XM_001888036.1"/>
</dbReference>
<gene>
    <name evidence="2" type="ORF">LACBIDRAFT_312271</name>
</gene>
<feature type="compositionally biased region" description="Pro residues" evidence="1">
    <location>
        <begin position="133"/>
        <end position="148"/>
    </location>
</feature>
<accession>B0DVV2</accession>
<evidence type="ECO:0000256" key="1">
    <source>
        <dbReference type="SAM" id="MobiDB-lite"/>
    </source>
</evidence>
<dbReference type="EMBL" id="DS547140">
    <property type="protein sequence ID" value="EDR01364.1"/>
    <property type="molecule type" value="Genomic_DNA"/>
</dbReference>